<dbReference type="RefSeq" id="XP_004037402.1">
    <property type="nucleotide sequence ID" value="XM_004037354.1"/>
</dbReference>
<name>G0QMY9_ICHMU</name>
<evidence type="ECO:0000313" key="1">
    <source>
        <dbReference type="EMBL" id="EGR33416.1"/>
    </source>
</evidence>
<dbReference type="InParanoid" id="G0QMY9"/>
<proteinExistence type="predicted"/>
<dbReference type="Proteomes" id="UP000008983">
    <property type="component" value="Unassembled WGS sequence"/>
</dbReference>
<protein>
    <submittedName>
        <fullName evidence="1">Uncharacterized protein</fullName>
    </submittedName>
</protein>
<dbReference type="GeneID" id="14909594"/>
<keyword evidence="2" id="KW-1185">Reference proteome</keyword>
<gene>
    <name evidence="1" type="ORF">IMG5_053860</name>
</gene>
<accession>G0QMY9</accession>
<reference evidence="1 2" key="1">
    <citation type="submission" date="2011-07" db="EMBL/GenBank/DDBJ databases">
        <authorList>
            <person name="Coyne R."/>
            <person name="Brami D."/>
            <person name="Johnson J."/>
            <person name="Hostetler J."/>
            <person name="Hannick L."/>
            <person name="Clark T."/>
            <person name="Cassidy-Hanley D."/>
            <person name="Inman J."/>
        </authorList>
    </citation>
    <scope>NUCLEOTIDE SEQUENCE [LARGE SCALE GENOMIC DNA]</scope>
    <source>
        <strain evidence="1 2">G5</strain>
    </source>
</reference>
<dbReference type="AlphaFoldDB" id="G0QMY9"/>
<organism evidence="1 2">
    <name type="scientific">Ichthyophthirius multifiliis</name>
    <name type="common">White spot disease agent</name>
    <name type="synonym">Ich</name>
    <dbReference type="NCBI Taxonomy" id="5932"/>
    <lineage>
        <taxon>Eukaryota</taxon>
        <taxon>Sar</taxon>
        <taxon>Alveolata</taxon>
        <taxon>Ciliophora</taxon>
        <taxon>Intramacronucleata</taxon>
        <taxon>Oligohymenophorea</taxon>
        <taxon>Hymenostomatida</taxon>
        <taxon>Ophryoglenina</taxon>
        <taxon>Ichthyophthirius</taxon>
    </lineage>
</organism>
<evidence type="ECO:0000313" key="2">
    <source>
        <dbReference type="Proteomes" id="UP000008983"/>
    </source>
</evidence>
<dbReference type="EMBL" id="GL983455">
    <property type="protein sequence ID" value="EGR33416.1"/>
    <property type="molecule type" value="Genomic_DNA"/>
</dbReference>
<sequence length="117" mass="14391">MILITLLLQETQKIKEKNYNKKLNFQKIIQLMIQKVQFLNWKKAQIKIMFFKKKISSLIHIPLIFKVFNLYRIQTKKGKQQTKKIFFKEKKFQNNKINKLNAKKTKIRTHWDIKRKI</sequence>